<dbReference type="Gene3D" id="3.30.420.10">
    <property type="entry name" value="Ribonuclease H-like superfamily/Ribonuclease H"/>
    <property type="match status" value="1"/>
</dbReference>
<sequence>MDFKGHFATVGEGRCHPLTVLDDHSRFNVVLQACAFETTATVQAHLERAFATYGLPRQINTDNGAPWGASRQFGQMIGFIAR</sequence>
<name>A0A242MDD7_CABSO</name>
<dbReference type="InterPro" id="IPR001584">
    <property type="entry name" value="Integrase_cat-core"/>
</dbReference>
<accession>A0A242MDD7</accession>
<dbReference type="EMBL" id="NBTZ01000115">
    <property type="protein sequence ID" value="OTP69298.1"/>
    <property type="molecule type" value="Genomic_DNA"/>
</dbReference>
<evidence type="ECO:0000313" key="2">
    <source>
        <dbReference type="EMBL" id="OTP69298.1"/>
    </source>
</evidence>
<dbReference type="InterPro" id="IPR036397">
    <property type="entry name" value="RNaseH_sf"/>
</dbReference>
<dbReference type="InterPro" id="IPR012337">
    <property type="entry name" value="RNaseH-like_sf"/>
</dbReference>
<reference evidence="2 3" key="1">
    <citation type="submission" date="2017-03" db="EMBL/GenBank/DDBJ databases">
        <title>Genome analysis of strain PAMC 26577.</title>
        <authorList>
            <person name="Oh H.-M."/>
            <person name="Yang J.-A."/>
        </authorList>
    </citation>
    <scope>NUCLEOTIDE SEQUENCE [LARGE SCALE GENOMIC DNA]</scope>
    <source>
        <strain evidence="2 3">PAMC 26577</strain>
    </source>
</reference>
<evidence type="ECO:0000259" key="1">
    <source>
        <dbReference type="PROSITE" id="PS50994"/>
    </source>
</evidence>
<dbReference type="PROSITE" id="PS50994">
    <property type="entry name" value="INTEGRASE"/>
    <property type="match status" value="1"/>
</dbReference>
<protein>
    <submittedName>
        <fullName evidence="2">Mobile element protein</fullName>
    </submittedName>
</protein>
<dbReference type="GO" id="GO:0015074">
    <property type="term" value="P:DNA integration"/>
    <property type="evidence" value="ECO:0007669"/>
    <property type="project" value="InterPro"/>
</dbReference>
<proteinExistence type="predicted"/>
<dbReference type="SUPFAM" id="SSF53098">
    <property type="entry name" value="Ribonuclease H-like"/>
    <property type="match status" value="1"/>
</dbReference>
<dbReference type="GO" id="GO:0003676">
    <property type="term" value="F:nucleic acid binding"/>
    <property type="evidence" value="ECO:0007669"/>
    <property type="project" value="InterPro"/>
</dbReference>
<dbReference type="AlphaFoldDB" id="A0A242MDD7"/>
<organism evidence="2 3">
    <name type="scientific">Caballeronia sordidicola</name>
    <name type="common">Burkholderia sordidicola</name>
    <dbReference type="NCBI Taxonomy" id="196367"/>
    <lineage>
        <taxon>Bacteria</taxon>
        <taxon>Pseudomonadati</taxon>
        <taxon>Pseudomonadota</taxon>
        <taxon>Betaproteobacteria</taxon>
        <taxon>Burkholderiales</taxon>
        <taxon>Burkholderiaceae</taxon>
        <taxon>Caballeronia</taxon>
    </lineage>
</organism>
<gene>
    <name evidence="2" type="ORF">PAMC26577_30135</name>
</gene>
<comment type="caution">
    <text evidence="2">The sequence shown here is derived from an EMBL/GenBank/DDBJ whole genome shotgun (WGS) entry which is preliminary data.</text>
</comment>
<dbReference type="Pfam" id="PF00665">
    <property type="entry name" value="rve"/>
    <property type="match status" value="1"/>
</dbReference>
<feature type="domain" description="Integrase catalytic" evidence="1">
    <location>
        <begin position="1"/>
        <end position="82"/>
    </location>
</feature>
<evidence type="ECO:0000313" key="3">
    <source>
        <dbReference type="Proteomes" id="UP000195221"/>
    </source>
</evidence>
<dbReference type="Proteomes" id="UP000195221">
    <property type="component" value="Unassembled WGS sequence"/>
</dbReference>